<comment type="similarity">
    <text evidence="1 2">Belongs to the cytochrome P450 family.</text>
</comment>
<keyword evidence="2" id="KW-0408">Iron</keyword>
<dbReference type="InterPro" id="IPR001128">
    <property type="entry name" value="Cyt_P450"/>
</dbReference>
<comment type="caution">
    <text evidence="3">The sequence shown here is derived from an EMBL/GenBank/DDBJ whole genome shotgun (WGS) entry which is preliminary data.</text>
</comment>
<accession>A0ABW1NRI3</accession>
<reference evidence="4" key="1">
    <citation type="journal article" date="2019" name="Int. J. Syst. Evol. Microbiol.">
        <title>The Global Catalogue of Microorganisms (GCM) 10K type strain sequencing project: providing services to taxonomists for standard genome sequencing and annotation.</title>
        <authorList>
            <consortium name="The Broad Institute Genomics Platform"/>
            <consortium name="The Broad Institute Genome Sequencing Center for Infectious Disease"/>
            <person name="Wu L."/>
            <person name="Ma J."/>
        </authorList>
    </citation>
    <scope>NUCLEOTIDE SEQUENCE [LARGE SCALE GENOMIC DNA]</scope>
    <source>
        <strain evidence="4">JCM 30346</strain>
    </source>
</reference>
<dbReference type="InterPro" id="IPR036396">
    <property type="entry name" value="Cyt_P450_sf"/>
</dbReference>
<dbReference type="PRINTS" id="PR00359">
    <property type="entry name" value="BP450"/>
</dbReference>
<evidence type="ECO:0000256" key="2">
    <source>
        <dbReference type="RuleBase" id="RU000461"/>
    </source>
</evidence>
<evidence type="ECO:0000313" key="3">
    <source>
        <dbReference type="EMBL" id="MFC6085304.1"/>
    </source>
</evidence>
<dbReference type="SUPFAM" id="SSF48264">
    <property type="entry name" value="Cytochrome P450"/>
    <property type="match status" value="1"/>
</dbReference>
<dbReference type="PANTHER" id="PTHR46696">
    <property type="entry name" value="P450, PUTATIVE (EUROFUNG)-RELATED"/>
    <property type="match status" value="1"/>
</dbReference>
<dbReference type="InterPro" id="IPR017972">
    <property type="entry name" value="Cyt_P450_CS"/>
</dbReference>
<keyword evidence="2" id="KW-0479">Metal-binding</keyword>
<dbReference type="InterPro" id="IPR002397">
    <property type="entry name" value="Cyt_P450_B"/>
</dbReference>
<sequence length="397" mass="44087">MATVVERWNIHPFHSWLRGDRPGPVHFVEEIGLWNVIGYAEVHRILNDPKTFSSTTAYLAPVTIDQEFSEGDFAQMDPPDQTRYRKLVSKAFTPRMIADLEPRIAAITAELLDAMKGKERVDLVEDLAYPLPVVVIAELLGIPTADLEMFKKQAFRIIEQLNGYAFLYDDEQAQQNIEAAVDQFRPMVEYMRGQVAERRANPGDDLLSLLVTAEVDGHRLTRNEVVTIANLLLVAGHITTTMLIGNAVACLDASPAAFERVRADRSLIPGTLDETLRTLTPSAALSRRTTTDVEIGGVKIPQETLILVWPAAANRDPLVFPDPETFDPGRTPNPHLAFGHGVHYCVGAMLARLEGRIALNALLDRFPVLRTDPHDPPRFFPSPDIIGTASLPLLTHE</sequence>
<dbReference type="EMBL" id="JBHSRF010000059">
    <property type="protein sequence ID" value="MFC6085304.1"/>
    <property type="molecule type" value="Genomic_DNA"/>
</dbReference>
<evidence type="ECO:0000313" key="4">
    <source>
        <dbReference type="Proteomes" id="UP001596137"/>
    </source>
</evidence>
<name>A0ABW1NRI3_9ACTN</name>
<dbReference type="Gene3D" id="1.10.630.10">
    <property type="entry name" value="Cytochrome P450"/>
    <property type="match status" value="1"/>
</dbReference>
<dbReference type="Pfam" id="PF00067">
    <property type="entry name" value="p450"/>
    <property type="match status" value="1"/>
</dbReference>
<keyword evidence="2" id="KW-0503">Monooxygenase</keyword>
<keyword evidence="2" id="KW-0560">Oxidoreductase</keyword>
<dbReference type="PROSITE" id="PS00086">
    <property type="entry name" value="CYTOCHROME_P450"/>
    <property type="match status" value="1"/>
</dbReference>
<keyword evidence="4" id="KW-1185">Reference proteome</keyword>
<protein>
    <submittedName>
        <fullName evidence="3">Cytochrome P450</fullName>
    </submittedName>
</protein>
<organism evidence="3 4">
    <name type="scientific">Sphaerisporangium aureirubrum</name>
    <dbReference type="NCBI Taxonomy" id="1544736"/>
    <lineage>
        <taxon>Bacteria</taxon>
        <taxon>Bacillati</taxon>
        <taxon>Actinomycetota</taxon>
        <taxon>Actinomycetes</taxon>
        <taxon>Streptosporangiales</taxon>
        <taxon>Streptosporangiaceae</taxon>
        <taxon>Sphaerisporangium</taxon>
    </lineage>
</organism>
<keyword evidence="2" id="KW-0349">Heme</keyword>
<dbReference type="CDD" id="cd11032">
    <property type="entry name" value="P450_EryK-like"/>
    <property type="match status" value="1"/>
</dbReference>
<dbReference type="Proteomes" id="UP001596137">
    <property type="component" value="Unassembled WGS sequence"/>
</dbReference>
<proteinExistence type="inferred from homology"/>
<evidence type="ECO:0000256" key="1">
    <source>
        <dbReference type="ARBA" id="ARBA00010617"/>
    </source>
</evidence>
<gene>
    <name evidence="3" type="ORF">ACFP1K_29350</name>
</gene>
<dbReference type="PANTHER" id="PTHR46696:SF1">
    <property type="entry name" value="CYTOCHROME P450 YJIB-RELATED"/>
    <property type="match status" value="1"/>
</dbReference>
<dbReference type="RefSeq" id="WP_380759299.1">
    <property type="nucleotide sequence ID" value="NZ_JBHSRF010000059.1"/>
</dbReference>